<evidence type="ECO:0000256" key="1">
    <source>
        <dbReference type="SAM" id="Coils"/>
    </source>
</evidence>
<feature type="coiled-coil region" evidence="1">
    <location>
        <begin position="172"/>
        <end position="213"/>
    </location>
</feature>
<keyword evidence="3" id="KW-1185">Reference proteome</keyword>
<sequence length="324" mass="36368">MTSGRKPLPPAKDEVVIFNEEALAENAAEQSVLDQLVPRMSEERDLMNQMLGQVQMARSISKFADVVSLTKLAHIKETKMYRALAGKKAIDQDGNEIADIGTWDGFCRAIGSTRSTVDEDLTNLRIFGEDALKQLNQVGAGYRELRQLRKLPDDERTALVEASKDGDKEAVMELIEDLVTRHNREKELLQDQLKSKEEEINAKVRREKDLNDQNHALLKKVIRIEEATPDEDYAMLAGELAQMVYKIQTSLTGLRGGFNKLIIRGDEVGIAHYDTLVGHVTQLHRELNALRSQYSLPIEPDKTDSERAFEYAEAVIAGNAPVIN</sequence>
<comment type="caution">
    <text evidence="2">The sequence shown here is derived from an EMBL/GenBank/DDBJ whole genome shotgun (WGS) entry which is preliminary data.</text>
</comment>
<organism evidence="2 3">
    <name type="scientific">Sulfuriferula multivorans</name>
    <dbReference type="NCBI Taxonomy" id="1559896"/>
    <lineage>
        <taxon>Bacteria</taxon>
        <taxon>Pseudomonadati</taxon>
        <taxon>Pseudomonadota</taxon>
        <taxon>Betaproteobacteria</taxon>
        <taxon>Nitrosomonadales</taxon>
        <taxon>Sulfuricellaceae</taxon>
        <taxon>Sulfuriferula</taxon>
    </lineage>
</organism>
<gene>
    <name evidence="2" type="ORF">SFMTTN_2053</name>
</gene>
<reference evidence="2 3" key="1">
    <citation type="journal article" date="2019" name="Front. Microbiol.">
        <title>Genomes of Neutrophilic Sulfur-Oxidizing Chemolithoautotrophs Representing 9 Proteobacterial Species From 8 Genera.</title>
        <authorList>
            <person name="Watanabe T."/>
            <person name="Kojima H."/>
            <person name="Umezawa K."/>
            <person name="Hori C."/>
            <person name="Takasuka T.E."/>
            <person name="Kato Y."/>
            <person name="Fukui M."/>
        </authorList>
    </citation>
    <scope>NUCLEOTIDE SEQUENCE [LARGE SCALE GENOMIC DNA]</scope>
    <source>
        <strain evidence="2 3">TTN</strain>
    </source>
</reference>
<evidence type="ECO:0000313" key="3">
    <source>
        <dbReference type="Proteomes" id="UP000286806"/>
    </source>
</evidence>
<dbReference type="Proteomes" id="UP000286806">
    <property type="component" value="Unassembled WGS sequence"/>
</dbReference>
<keyword evidence="1" id="KW-0175">Coiled coil</keyword>
<dbReference type="OrthoDB" id="8564384at2"/>
<proteinExistence type="predicted"/>
<accession>A0A401JF41</accession>
<dbReference type="EMBL" id="BGOW01000017">
    <property type="protein sequence ID" value="GBL46240.1"/>
    <property type="molecule type" value="Genomic_DNA"/>
</dbReference>
<dbReference type="AlphaFoldDB" id="A0A401JF41"/>
<name>A0A401JF41_9PROT</name>
<protein>
    <submittedName>
        <fullName evidence="2">Uncharacterized protein</fullName>
    </submittedName>
</protein>
<evidence type="ECO:0000313" key="2">
    <source>
        <dbReference type="EMBL" id="GBL46240.1"/>
    </source>
</evidence>